<feature type="compositionally biased region" description="Polar residues" evidence="1">
    <location>
        <begin position="573"/>
        <end position="587"/>
    </location>
</feature>
<dbReference type="FunCoup" id="A0A287D6M0">
    <property type="interactions" value="58"/>
</dbReference>
<feature type="compositionally biased region" description="Polar residues" evidence="1">
    <location>
        <begin position="526"/>
        <end position="535"/>
    </location>
</feature>
<dbReference type="GO" id="GO:0031012">
    <property type="term" value="C:extracellular matrix"/>
    <property type="evidence" value="ECO:0007669"/>
    <property type="project" value="TreeGrafter"/>
</dbReference>
<dbReference type="PANTHER" id="PTHR16784:SF2">
    <property type="entry name" value="ENAMELIN"/>
    <property type="match status" value="1"/>
</dbReference>
<feature type="compositionally biased region" description="Low complexity" evidence="1">
    <location>
        <begin position="181"/>
        <end position="192"/>
    </location>
</feature>
<dbReference type="GO" id="GO:0036305">
    <property type="term" value="P:ameloblast differentiation"/>
    <property type="evidence" value="ECO:0007669"/>
    <property type="project" value="TreeGrafter"/>
</dbReference>
<evidence type="ECO:0000313" key="3">
    <source>
        <dbReference type="Proteomes" id="UP000005215"/>
    </source>
</evidence>
<dbReference type="STRING" id="43179.ENSSTOP00000029180"/>
<feature type="region of interest" description="Disordered" evidence="1">
    <location>
        <begin position="133"/>
        <end position="224"/>
    </location>
</feature>
<feature type="region of interest" description="Disordered" evidence="1">
    <location>
        <begin position="733"/>
        <end position="754"/>
    </location>
</feature>
<dbReference type="GeneTree" id="ENSGT00440000037826"/>
<reference evidence="3" key="1">
    <citation type="submission" date="2011-11" db="EMBL/GenBank/DDBJ databases">
        <title>The Draft Genome of Spermophilus tridecemlineatus.</title>
        <authorList>
            <consortium name="The Broad Institute Genome Assembly &amp; Analysis Group"/>
            <consortium name="Computational R&amp;D Group"/>
            <consortium name="and Sequencing Platform"/>
            <person name="Di Palma F."/>
            <person name="Alfoldi J."/>
            <person name="Johnson J."/>
            <person name="Berlin A."/>
            <person name="Gnerre S."/>
            <person name="Jaffe D."/>
            <person name="MacCallum I."/>
            <person name="Young S."/>
            <person name="Walker B.J."/>
            <person name="Lindblad-Toh K."/>
        </authorList>
    </citation>
    <scope>NUCLEOTIDE SEQUENCE [LARGE SCALE GENOMIC DNA]</scope>
</reference>
<dbReference type="GO" id="GO:0097186">
    <property type="term" value="P:amelogenesis"/>
    <property type="evidence" value="ECO:0007669"/>
    <property type="project" value="TreeGrafter"/>
</dbReference>
<feature type="compositionally biased region" description="Low complexity" evidence="1">
    <location>
        <begin position="133"/>
        <end position="174"/>
    </location>
</feature>
<feature type="compositionally biased region" description="Polar residues" evidence="1">
    <location>
        <begin position="956"/>
        <end position="966"/>
    </location>
</feature>
<accession>A0A287D6M0</accession>
<feature type="region of interest" description="Disordered" evidence="1">
    <location>
        <begin position="409"/>
        <end position="640"/>
    </location>
</feature>
<dbReference type="PANTHER" id="PTHR16784">
    <property type="entry name" value="ENAMELIN"/>
    <property type="match status" value="1"/>
</dbReference>
<reference evidence="2" key="2">
    <citation type="submission" date="2025-08" db="UniProtKB">
        <authorList>
            <consortium name="Ensembl"/>
        </authorList>
    </citation>
    <scope>IDENTIFICATION</scope>
</reference>
<feature type="region of interest" description="Disordered" evidence="1">
    <location>
        <begin position="258"/>
        <end position="387"/>
    </location>
</feature>
<feature type="compositionally biased region" description="Polar residues" evidence="1">
    <location>
        <begin position="1103"/>
        <end position="1116"/>
    </location>
</feature>
<evidence type="ECO:0000256" key="1">
    <source>
        <dbReference type="SAM" id="MobiDB-lite"/>
    </source>
</evidence>
<organism evidence="2 3">
    <name type="scientific">Ictidomys tridecemlineatus</name>
    <name type="common">Thirteen-lined ground squirrel</name>
    <name type="synonym">Spermophilus tridecemlineatus</name>
    <dbReference type="NCBI Taxonomy" id="43179"/>
    <lineage>
        <taxon>Eukaryota</taxon>
        <taxon>Metazoa</taxon>
        <taxon>Chordata</taxon>
        <taxon>Craniata</taxon>
        <taxon>Vertebrata</taxon>
        <taxon>Euteleostomi</taxon>
        <taxon>Mammalia</taxon>
        <taxon>Eutheria</taxon>
        <taxon>Euarchontoglires</taxon>
        <taxon>Glires</taxon>
        <taxon>Rodentia</taxon>
        <taxon>Sciuromorpha</taxon>
        <taxon>Sciuridae</taxon>
        <taxon>Xerinae</taxon>
        <taxon>Marmotini</taxon>
        <taxon>Ictidomys</taxon>
    </lineage>
</organism>
<feature type="region of interest" description="Disordered" evidence="1">
    <location>
        <begin position="691"/>
        <end position="717"/>
    </location>
</feature>
<feature type="region of interest" description="Disordered" evidence="1">
    <location>
        <begin position="1060"/>
        <end position="1088"/>
    </location>
</feature>
<dbReference type="Proteomes" id="UP000005215">
    <property type="component" value="Unassembled WGS sequence"/>
</dbReference>
<feature type="compositionally biased region" description="Polar residues" evidence="1">
    <location>
        <begin position="733"/>
        <end position="748"/>
    </location>
</feature>
<name>A0A287D6M0_ICTTR</name>
<reference evidence="2" key="3">
    <citation type="submission" date="2025-09" db="UniProtKB">
        <authorList>
            <consortium name="Ensembl"/>
        </authorList>
    </citation>
    <scope>IDENTIFICATION</scope>
</reference>
<keyword evidence="3" id="KW-1185">Reference proteome</keyword>
<dbReference type="Ensembl" id="ENSSTOT00000034943.1">
    <property type="protein sequence ID" value="ENSSTOP00000029180.1"/>
    <property type="gene ID" value="ENSSTOG00000012401.3"/>
</dbReference>
<dbReference type="GO" id="GO:0070175">
    <property type="term" value="P:positive regulation of enamel mineralization"/>
    <property type="evidence" value="ECO:0007669"/>
    <property type="project" value="TreeGrafter"/>
</dbReference>
<feature type="region of interest" description="Disordered" evidence="1">
    <location>
        <begin position="945"/>
        <end position="1019"/>
    </location>
</feature>
<feature type="compositionally biased region" description="Polar residues" evidence="1">
    <location>
        <begin position="549"/>
        <end position="558"/>
    </location>
</feature>
<feature type="compositionally biased region" description="Polar residues" evidence="1">
    <location>
        <begin position="287"/>
        <end position="329"/>
    </location>
</feature>
<feature type="compositionally biased region" description="Basic and acidic residues" evidence="1">
    <location>
        <begin position="691"/>
        <end position="701"/>
    </location>
</feature>
<protein>
    <submittedName>
        <fullName evidence="2">Enamelin</fullName>
    </submittedName>
</protein>
<dbReference type="InParanoid" id="A0A287D6M0"/>
<dbReference type="AlphaFoldDB" id="A0A287D6M0"/>
<dbReference type="EMBL" id="AGTP01072048">
    <property type="status" value="NOT_ANNOTATED_CDS"/>
    <property type="molecule type" value="Genomic_DNA"/>
</dbReference>
<dbReference type="GO" id="GO:0030345">
    <property type="term" value="F:structural constituent of tooth enamel"/>
    <property type="evidence" value="ECO:0007669"/>
    <property type="project" value="TreeGrafter"/>
</dbReference>
<feature type="compositionally biased region" description="Pro residues" evidence="1">
    <location>
        <begin position="214"/>
        <end position="224"/>
    </location>
</feature>
<feature type="compositionally biased region" description="Polar residues" evidence="1">
    <location>
        <begin position="989"/>
        <end position="1007"/>
    </location>
</feature>
<proteinExistence type="predicted"/>
<feature type="compositionally biased region" description="Low complexity" evidence="1">
    <location>
        <begin position="1008"/>
        <end position="1017"/>
    </location>
</feature>
<dbReference type="Pfam" id="PF15362">
    <property type="entry name" value="Enamelin"/>
    <property type="match status" value="1"/>
</dbReference>
<sequence>ICLAPWISLASAIYFHFHYRSLGIYFKDSFVNNVLQVISKIQSLILILKQQTIKLDFEDPLIRVKLSVGLISTKVLHLSLIFSQFQMHMPRMPGFSSKSEEMMRFGPFNFMNAPHMAHMGLYGNGFQIPQPFPQYQMPMWPQPQPNAWQNPPEPQHQTKTDQTQETQKPNQTQPKNPPQKQPLKQPPQATTQGKEETQPPQAFPPFGNGLFPYGQPPWPIPQRVPPPRYGRLPLSNEEGNPYFGYFGYHGFGGHPPYYSEEMFDDIEKPKEKDPPKAESPPAEPSANSTVTETNSTQPNPGRSQGGNETFSIGNNAPVPNTGSNPTAQNGVFPPPSVNVSGQGGPRSQIPWKPSQPKIHEIYPNPNIRNPPTGRQWHPTGTAMGHRQYGPLYRNQQVQRGPRWNSLAWEGKQATRPGNPTYRKAYPPTSRVNYPNYAGNPANFRRKPQAPNKHLMGTNVIPLGPKQATVGRNEKIQNPQEKSLGQKDRMISPTKDTAGVWKTSQHYGVNKPNYKSPRPEDNMLGPNFNSINQRENSYFPRGDSRKAPSSDVQTQSQNLPKGIALEPRRIPYESETNQPELKHSTQQPVYPEEIPSTTREHFPTGRNTWSNKEIPPYFKEDPGRQEEHLPQPSQGSRGSVFYHEYNPYYPRENLPYIRSNIWDERIDSPNTIRQPENPRYSMNTLVQKETVHYNEEDPRDPTGDESFPARSKWGEEELSFKGSPTVRLYEGEQYASNQPKQYLPSSLDNPSKPREDFPYSEFYPWSPEETFPSYNPGPTISPPVENRGYYGNNAIGEEESTFFPSWNSWDHRIQPQGQKERESYFNRNFWDQATNSQKNNPYSSNTPAGLQKNPTWQEGQNLNYDMQITSLNSPERQHLAFPDFIPQSYPSGQKEAHLFHHSPRGSCCVSGSTGHKDNPLALQDYTSSYDLAPGENQATNPMYTESSLTKHTRPIVSPTNILPGQRNSSEKKLPGESQNTSPFREDVSTLRRNTPCSVKNQLDQTGMMSSSETSSPQSKNIPCLKNDLGGDGNNILEQIFEGNQLNERSVALTPEQLVIGTIDEGSKPEDIQNEVQENEGERQQQRPPSILHVPCFGSKLAKLHSSSTGTPSSNGRQGQFDGDLTIPTENPNTLLGLATEEPFKNINVDQLNADEHIPFESFQRGTNPQDHTQDCLLLQV</sequence>
<feature type="compositionally biased region" description="Basic and acidic residues" evidence="1">
    <location>
        <begin position="617"/>
        <end position="628"/>
    </location>
</feature>
<feature type="compositionally biased region" description="Basic and acidic residues" evidence="1">
    <location>
        <begin position="265"/>
        <end position="276"/>
    </location>
</feature>
<gene>
    <name evidence="2" type="primary">ENAM</name>
</gene>
<feature type="region of interest" description="Disordered" evidence="1">
    <location>
        <begin position="1101"/>
        <end position="1127"/>
    </location>
</feature>
<dbReference type="InterPro" id="IPR015673">
    <property type="entry name" value="Enamelin"/>
</dbReference>
<evidence type="ECO:0000313" key="2">
    <source>
        <dbReference type="Ensembl" id="ENSSTOP00000029180.1"/>
    </source>
</evidence>